<dbReference type="PROSITE" id="PS51192">
    <property type="entry name" value="HELICASE_ATP_BIND_1"/>
    <property type="match status" value="1"/>
</dbReference>
<name>A0A4Q5H9Q7_9BACE</name>
<dbReference type="Gene3D" id="3.40.50.300">
    <property type="entry name" value="P-loop containing nucleotide triphosphate hydrolases"/>
    <property type="match status" value="2"/>
</dbReference>
<keyword evidence="4" id="KW-0347">Helicase</keyword>
<dbReference type="PANTHER" id="PTHR47396:SF1">
    <property type="entry name" value="ATP-DEPENDENT HELICASE IRC3-RELATED"/>
    <property type="match status" value="1"/>
</dbReference>
<evidence type="ECO:0000313" key="6">
    <source>
        <dbReference type="Proteomes" id="UP000335496"/>
    </source>
</evidence>
<keyword evidence="4" id="KW-0547">Nucleotide-binding</keyword>
<evidence type="ECO:0000313" key="4">
    <source>
        <dbReference type="EMBL" id="RYT77457.1"/>
    </source>
</evidence>
<evidence type="ECO:0000313" key="5">
    <source>
        <dbReference type="Proteomes" id="UP000291917"/>
    </source>
</evidence>
<dbReference type="SMART" id="SM00487">
    <property type="entry name" value="DEXDc"/>
    <property type="match status" value="1"/>
</dbReference>
<dbReference type="EMBL" id="VVZX01000003">
    <property type="protein sequence ID" value="KAA5276201.1"/>
    <property type="molecule type" value="Genomic_DNA"/>
</dbReference>
<dbReference type="SUPFAM" id="SSF52540">
    <property type="entry name" value="P-loop containing nucleoside triphosphate hydrolases"/>
    <property type="match status" value="1"/>
</dbReference>
<organism evidence="4 5">
    <name type="scientific">Bacteroides eggerthii</name>
    <dbReference type="NCBI Taxonomy" id="28111"/>
    <lineage>
        <taxon>Bacteria</taxon>
        <taxon>Pseudomonadati</taxon>
        <taxon>Bacteroidota</taxon>
        <taxon>Bacteroidia</taxon>
        <taxon>Bacteroidales</taxon>
        <taxon>Bacteroidaceae</taxon>
        <taxon>Bacteroides</taxon>
    </lineage>
</organism>
<keyword evidence="4" id="KW-0378">Hydrolase</keyword>
<dbReference type="InterPro" id="IPR006935">
    <property type="entry name" value="Helicase/UvrB_N"/>
</dbReference>
<dbReference type="GO" id="GO:0005829">
    <property type="term" value="C:cytosol"/>
    <property type="evidence" value="ECO:0007669"/>
    <property type="project" value="TreeGrafter"/>
</dbReference>
<dbReference type="SMART" id="SM00490">
    <property type="entry name" value="HELICc"/>
    <property type="match status" value="1"/>
</dbReference>
<dbReference type="GO" id="GO:0004386">
    <property type="term" value="F:helicase activity"/>
    <property type="evidence" value="ECO:0007669"/>
    <property type="project" value="UniProtKB-KW"/>
</dbReference>
<evidence type="ECO:0000259" key="1">
    <source>
        <dbReference type="PROSITE" id="PS51192"/>
    </source>
</evidence>
<feature type="domain" description="Helicase C-terminal" evidence="2">
    <location>
        <begin position="233"/>
        <end position="384"/>
    </location>
</feature>
<evidence type="ECO:0000313" key="3">
    <source>
        <dbReference type="EMBL" id="KAA5276201.1"/>
    </source>
</evidence>
<dbReference type="InterPro" id="IPR027417">
    <property type="entry name" value="P-loop_NTPase"/>
</dbReference>
<proteinExistence type="predicted"/>
<dbReference type="EMBL" id="RCXL01000003">
    <property type="protein sequence ID" value="RYT77457.1"/>
    <property type="molecule type" value="Genomic_DNA"/>
</dbReference>
<dbReference type="PROSITE" id="PS51194">
    <property type="entry name" value="HELICASE_CTER"/>
    <property type="match status" value="1"/>
</dbReference>
<protein>
    <submittedName>
        <fullName evidence="4">DEAD/DEAH box helicase</fullName>
    </submittedName>
</protein>
<keyword evidence="6" id="KW-1185">Reference proteome</keyword>
<dbReference type="Pfam" id="PF04851">
    <property type="entry name" value="ResIII"/>
    <property type="match status" value="1"/>
</dbReference>
<dbReference type="Proteomes" id="UP000291917">
    <property type="component" value="Unassembled WGS sequence"/>
</dbReference>
<dbReference type="InterPro" id="IPR001650">
    <property type="entry name" value="Helicase_C-like"/>
</dbReference>
<feature type="domain" description="Helicase ATP-binding" evidence="1">
    <location>
        <begin position="18"/>
        <end position="146"/>
    </location>
</feature>
<dbReference type="GO" id="GO:0003677">
    <property type="term" value="F:DNA binding"/>
    <property type="evidence" value="ECO:0007669"/>
    <property type="project" value="InterPro"/>
</dbReference>
<dbReference type="AlphaFoldDB" id="A0A4Q5H9Q7"/>
<sequence>MYELRDYQKEASDAAVHFFSSPAKGNAIMVLPTGSGKSLVIADIAYRLGEPLVIFQPSAEILEQNFGKLQSYGVLDCSIFSASFNSKRISRITFATIGSVKNNKHLFARFRYAIIDECHYVNAEEGMYADFIETIKCKVVGLTATPYRLYSSRFYGSMLRFLTRTKPRIFSQLIYHVQIKTLLERGYLANLNYYPINVVDTSKLKINSTGADYTDASVKQHYREIGFASHLENIVQRLLIAGRTSILVFTRFIEEAEYLVRTIGGASAVISSKTPKETRRMILKSFKAGRINVVANVGVLTTGFDFPELDTIVLARPTRSLSLYYQMVGRAIRPYSGKQGWIVDLCKNYDRFGRVDELRLVETSPGIWAVFGGYRQLTNVFFKN</sequence>
<dbReference type="Pfam" id="PF00271">
    <property type="entry name" value="Helicase_C"/>
    <property type="match status" value="1"/>
</dbReference>
<dbReference type="RefSeq" id="WP_130088851.1">
    <property type="nucleotide sequence ID" value="NZ_RCXL01000003.1"/>
</dbReference>
<dbReference type="Proteomes" id="UP000335496">
    <property type="component" value="Unassembled WGS sequence"/>
</dbReference>
<reference evidence="3 6" key="1">
    <citation type="journal article" date="2019" name="Nat. Med.">
        <title>A library of human gut bacterial isolates paired with longitudinal multiomics data enables mechanistic microbiome research.</title>
        <authorList>
            <person name="Poyet M."/>
            <person name="Groussin M."/>
            <person name="Gibbons S.M."/>
            <person name="Avila-Pacheco J."/>
            <person name="Jiang X."/>
            <person name="Kearney S.M."/>
            <person name="Perrotta A.R."/>
            <person name="Berdy B."/>
            <person name="Zhao S."/>
            <person name="Lieberman T.D."/>
            <person name="Swanson P.K."/>
            <person name="Smith M."/>
            <person name="Roesemann S."/>
            <person name="Alexander J.E."/>
            <person name="Rich S.A."/>
            <person name="Livny J."/>
            <person name="Vlamakis H."/>
            <person name="Clish C."/>
            <person name="Bullock K."/>
            <person name="Deik A."/>
            <person name="Scott J."/>
            <person name="Pierce K.A."/>
            <person name="Xavier R.J."/>
            <person name="Alm E.J."/>
        </authorList>
    </citation>
    <scope>NUCLEOTIDE SEQUENCE [LARGE SCALE GENOMIC DNA]</scope>
    <source>
        <strain evidence="3 6">BIOML-A1</strain>
    </source>
</reference>
<reference evidence="4 5" key="2">
    <citation type="journal article" date="2019" name="Science, e1252229">
        <title>Invertible promoters mediate bacterial phase variation, antibiotic resistance, and host adaptation in the gut.</title>
        <authorList>
            <person name="Jiang X."/>
            <person name="Hall A.B."/>
            <person name="Arthur T.D."/>
            <person name="Plichta D.R."/>
            <person name="Covington C.T."/>
            <person name="Poyet M."/>
            <person name="Crothers J."/>
            <person name="Moses P.L."/>
            <person name="Tolonen A.C."/>
            <person name="Vlamakis H."/>
            <person name="Alm E.J."/>
            <person name="Xavier R.J."/>
        </authorList>
    </citation>
    <scope>NUCLEOTIDE SEQUENCE [LARGE SCALE GENOMIC DNA]</scope>
    <source>
        <strain evidence="4">Bj_0095</strain>
        <strain evidence="5">bj_0095</strain>
    </source>
</reference>
<dbReference type="GO" id="GO:0016787">
    <property type="term" value="F:hydrolase activity"/>
    <property type="evidence" value="ECO:0007669"/>
    <property type="project" value="InterPro"/>
</dbReference>
<evidence type="ECO:0000259" key="2">
    <source>
        <dbReference type="PROSITE" id="PS51194"/>
    </source>
</evidence>
<comment type="caution">
    <text evidence="4">The sequence shown here is derived from an EMBL/GenBank/DDBJ whole genome shotgun (WGS) entry which is preliminary data.</text>
</comment>
<dbReference type="PANTHER" id="PTHR47396">
    <property type="entry name" value="TYPE I RESTRICTION ENZYME ECOKI R PROTEIN"/>
    <property type="match status" value="1"/>
</dbReference>
<keyword evidence="4" id="KW-0067">ATP-binding</keyword>
<dbReference type="InterPro" id="IPR014001">
    <property type="entry name" value="Helicase_ATP-bd"/>
</dbReference>
<dbReference type="GO" id="GO:0005524">
    <property type="term" value="F:ATP binding"/>
    <property type="evidence" value="ECO:0007669"/>
    <property type="project" value="InterPro"/>
</dbReference>
<gene>
    <name evidence="4" type="ORF">EAJ03_02620</name>
    <name evidence="3" type="ORF">F2Z23_02615</name>
</gene>
<accession>A0A4Q5H9Q7</accession>
<dbReference type="InterPro" id="IPR050742">
    <property type="entry name" value="Helicase_Restrict-Modif_Enz"/>
</dbReference>